<feature type="binding site" evidence="5">
    <location>
        <begin position="373"/>
        <end position="380"/>
    </location>
    <ligand>
        <name>ATP</name>
        <dbReference type="ChEBI" id="CHEBI:30616"/>
    </ligand>
</feature>
<feature type="region of interest" description="Disordered" evidence="7">
    <location>
        <begin position="747"/>
        <end position="774"/>
    </location>
</feature>
<dbReference type="InterPro" id="IPR027417">
    <property type="entry name" value="P-loop_NTPase"/>
</dbReference>
<comment type="caution">
    <text evidence="9">The sequence shown here is derived from an EMBL/GenBank/DDBJ whole genome shotgun (WGS) entry which is preliminary data.</text>
</comment>
<evidence type="ECO:0000256" key="2">
    <source>
        <dbReference type="ARBA" id="ARBA00022840"/>
    </source>
</evidence>
<feature type="region of interest" description="Disordered" evidence="7">
    <location>
        <begin position="1176"/>
        <end position="1259"/>
    </location>
</feature>
<feature type="region of interest" description="Disordered" evidence="7">
    <location>
        <begin position="1"/>
        <end position="221"/>
    </location>
</feature>
<dbReference type="SUPFAM" id="SSF52540">
    <property type="entry name" value="P-loop containing nucleoside triphosphate hydrolases"/>
    <property type="match status" value="1"/>
</dbReference>
<protein>
    <submittedName>
        <fullName evidence="9">Probable Kinesin-7a motor protein</fullName>
    </submittedName>
</protein>
<dbReference type="PANTHER" id="PTHR47968">
    <property type="entry name" value="CENTROMERE PROTEIN E"/>
    <property type="match status" value="1"/>
</dbReference>
<organism evidence="9 10">
    <name type="scientific">Ustilago hordei</name>
    <name type="common">Barley covered smut fungus</name>
    <dbReference type="NCBI Taxonomy" id="120017"/>
    <lineage>
        <taxon>Eukaryota</taxon>
        <taxon>Fungi</taxon>
        <taxon>Dikarya</taxon>
        <taxon>Basidiomycota</taxon>
        <taxon>Ustilaginomycotina</taxon>
        <taxon>Ustilaginomycetes</taxon>
        <taxon>Ustilaginales</taxon>
        <taxon>Ustilaginaceae</taxon>
        <taxon>Ustilago</taxon>
    </lineage>
</organism>
<dbReference type="Pfam" id="PF00225">
    <property type="entry name" value="Kinesin"/>
    <property type="match status" value="1"/>
</dbReference>
<evidence type="ECO:0000256" key="7">
    <source>
        <dbReference type="SAM" id="MobiDB-lite"/>
    </source>
</evidence>
<name>I2G6T6_USTHO</name>
<dbReference type="GO" id="GO:0007018">
    <property type="term" value="P:microtubule-based movement"/>
    <property type="evidence" value="ECO:0007669"/>
    <property type="project" value="InterPro"/>
</dbReference>
<evidence type="ECO:0000313" key="9">
    <source>
        <dbReference type="EMBL" id="CCF54879.1"/>
    </source>
</evidence>
<evidence type="ECO:0000256" key="3">
    <source>
        <dbReference type="ARBA" id="ARBA00023054"/>
    </source>
</evidence>
<feature type="compositionally biased region" description="Polar residues" evidence="7">
    <location>
        <begin position="203"/>
        <end position="218"/>
    </location>
</feature>
<feature type="compositionally biased region" description="Low complexity" evidence="7">
    <location>
        <begin position="1394"/>
        <end position="1409"/>
    </location>
</feature>
<feature type="compositionally biased region" description="Basic and acidic residues" evidence="7">
    <location>
        <begin position="952"/>
        <end position="977"/>
    </location>
</feature>
<keyword evidence="3 6" id="KW-0175">Coiled coil</keyword>
<feature type="compositionally biased region" description="Low complexity" evidence="7">
    <location>
        <begin position="184"/>
        <end position="202"/>
    </location>
</feature>
<keyword evidence="4 5" id="KW-0505">Motor protein</keyword>
<proteinExistence type="inferred from homology"/>
<feature type="region of interest" description="Disordered" evidence="7">
    <location>
        <begin position="1302"/>
        <end position="1346"/>
    </location>
</feature>
<feature type="compositionally biased region" description="Polar residues" evidence="7">
    <location>
        <begin position="304"/>
        <end position="324"/>
    </location>
</feature>
<feature type="region of interest" description="Disordered" evidence="7">
    <location>
        <begin position="1389"/>
        <end position="1467"/>
    </location>
</feature>
<dbReference type="GO" id="GO:0008017">
    <property type="term" value="F:microtubule binding"/>
    <property type="evidence" value="ECO:0007669"/>
    <property type="project" value="InterPro"/>
</dbReference>
<dbReference type="Gene3D" id="3.40.850.10">
    <property type="entry name" value="Kinesin motor domain"/>
    <property type="match status" value="1"/>
</dbReference>
<feature type="compositionally biased region" description="Basic and acidic residues" evidence="7">
    <location>
        <begin position="1024"/>
        <end position="1059"/>
    </location>
</feature>
<dbReference type="PRINTS" id="PR00380">
    <property type="entry name" value="KINESINHEAVY"/>
</dbReference>
<comment type="similarity">
    <text evidence="5">Belongs to the TRAFAC class myosin-kinesin ATPase superfamily. Kinesin family.</text>
</comment>
<dbReference type="PROSITE" id="PS50067">
    <property type="entry name" value="KINESIN_MOTOR_2"/>
    <property type="match status" value="1"/>
</dbReference>
<dbReference type="GO" id="GO:0005524">
    <property type="term" value="F:ATP binding"/>
    <property type="evidence" value="ECO:0007669"/>
    <property type="project" value="UniProtKB-UniRule"/>
</dbReference>
<dbReference type="HOGENOM" id="CLU_005161_0_0_1"/>
<feature type="compositionally biased region" description="Polar residues" evidence="7">
    <location>
        <begin position="1304"/>
        <end position="1326"/>
    </location>
</feature>
<feature type="domain" description="Kinesin motor" evidence="8">
    <location>
        <begin position="263"/>
        <end position="641"/>
    </location>
</feature>
<dbReference type="eggNOG" id="KOG0242">
    <property type="taxonomic scope" value="Eukaryota"/>
</dbReference>
<dbReference type="EMBL" id="CAGI01000196">
    <property type="protein sequence ID" value="CCF54879.1"/>
    <property type="molecule type" value="Genomic_DNA"/>
</dbReference>
<feature type="region of interest" description="Disordered" evidence="7">
    <location>
        <begin position="952"/>
        <end position="1082"/>
    </location>
</feature>
<dbReference type="InterPro" id="IPR036961">
    <property type="entry name" value="Kinesin_motor_dom_sf"/>
</dbReference>
<feature type="compositionally biased region" description="Low complexity" evidence="7">
    <location>
        <begin position="448"/>
        <end position="460"/>
    </location>
</feature>
<feature type="compositionally biased region" description="Polar residues" evidence="7">
    <location>
        <begin position="117"/>
        <end position="131"/>
    </location>
</feature>
<dbReference type="PANTHER" id="PTHR47968:SF75">
    <property type="entry name" value="CENTROMERE-ASSOCIATED PROTEIN E"/>
    <property type="match status" value="1"/>
</dbReference>
<reference evidence="9 10" key="1">
    <citation type="journal article" date="2012" name="Plant Cell">
        <title>Genome comparison of barley and maize smut fungi reveals targeted loss of RNA silencing components and species-specific presence of transposable elements.</title>
        <authorList>
            <person name="Laurie J.D."/>
            <person name="Ali S."/>
            <person name="Linning R."/>
            <person name="Mannhaupt G."/>
            <person name="Wong P."/>
            <person name="Gueldener U."/>
            <person name="Muensterkoetter M."/>
            <person name="Moore R."/>
            <person name="Kahmann R."/>
            <person name="Bakkeren G."/>
            <person name="Schirawski J."/>
        </authorList>
    </citation>
    <scope>NUCLEOTIDE SEQUENCE [LARGE SCALE GENOMIC DNA]</scope>
    <source>
        <strain evidence="10">Uh4875-4</strain>
    </source>
</reference>
<keyword evidence="2 5" id="KW-0067">ATP-binding</keyword>
<evidence type="ECO:0000256" key="6">
    <source>
        <dbReference type="SAM" id="Coils"/>
    </source>
</evidence>
<evidence type="ECO:0000256" key="5">
    <source>
        <dbReference type="PROSITE-ProRule" id="PRU00283"/>
    </source>
</evidence>
<dbReference type="STRING" id="1128400.I2G6T6"/>
<feature type="compositionally biased region" description="Polar residues" evidence="7">
    <location>
        <begin position="143"/>
        <end position="177"/>
    </location>
</feature>
<evidence type="ECO:0000259" key="8">
    <source>
        <dbReference type="PROSITE" id="PS50067"/>
    </source>
</evidence>
<dbReference type="InterPro" id="IPR027640">
    <property type="entry name" value="Kinesin-like_fam"/>
</dbReference>
<dbReference type="OMA" id="RCCFVDL"/>
<evidence type="ECO:0000313" key="10">
    <source>
        <dbReference type="Proteomes" id="UP000006174"/>
    </source>
</evidence>
<feature type="compositionally biased region" description="Low complexity" evidence="7">
    <location>
        <begin position="29"/>
        <end position="101"/>
    </location>
</feature>
<keyword evidence="1 5" id="KW-0547">Nucleotide-binding</keyword>
<dbReference type="GO" id="GO:0003777">
    <property type="term" value="F:microtubule motor activity"/>
    <property type="evidence" value="ECO:0007669"/>
    <property type="project" value="InterPro"/>
</dbReference>
<dbReference type="SMART" id="SM00129">
    <property type="entry name" value="KISc"/>
    <property type="match status" value="1"/>
</dbReference>
<evidence type="ECO:0000256" key="1">
    <source>
        <dbReference type="ARBA" id="ARBA00022741"/>
    </source>
</evidence>
<accession>I2G6T6</accession>
<keyword evidence="10" id="KW-1185">Reference proteome</keyword>
<gene>
    <name evidence="9" type="ORF">UHOR_01350</name>
</gene>
<dbReference type="PROSITE" id="PS00411">
    <property type="entry name" value="KINESIN_MOTOR_1"/>
    <property type="match status" value="1"/>
</dbReference>
<feature type="region of interest" description="Disordered" evidence="7">
    <location>
        <begin position="436"/>
        <end position="463"/>
    </location>
</feature>
<feature type="compositionally biased region" description="Low complexity" evidence="7">
    <location>
        <begin position="1209"/>
        <end position="1231"/>
    </location>
</feature>
<dbReference type="Proteomes" id="UP000006174">
    <property type="component" value="Unassembled WGS sequence"/>
</dbReference>
<feature type="compositionally biased region" description="Polar residues" evidence="7">
    <location>
        <begin position="1232"/>
        <end position="1253"/>
    </location>
</feature>
<feature type="region of interest" description="Disordered" evidence="7">
    <location>
        <begin position="293"/>
        <end position="329"/>
    </location>
</feature>
<dbReference type="InterPro" id="IPR019821">
    <property type="entry name" value="Kinesin_motor_CS"/>
</dbReference>
<sequence length="1467" mass="158203">MFRFRASTSSVGPPANPTLSPFASPAKPSQPSLPTSTSTSSMTSSATADLIPSSSSSSSSILSLLQAHSSASTSTSSISALSPATSLSSLPSECANLTSEPLPTPEPTKATTRVPRASTTTITPRKQQSPPSHAAISPRRATLLTSPRTSRAATTLNAQSSPSPNKSATRRSTIVHTSTDRSSAKVVNMAKKAKVGSAAKSSPFTKASNAAEQTDSNTAAADADAPLAIVTEDEGTPALGTPVTSQSKSADVASSSTLETKQNVVVCVRMRPTRSTSTEAAVWTCDPTKNSILPTEHHPAIAKRTTSSERAGASTSIANHSTPQTDEDQSTYHFQFDKLITAPQTTDDMYHSHIAPVVRATVEGYNGTVFAYGQTGSGKTHTMSGSDDEPGVIPRAVEQVFSAIKEEQSDREFLLRVSYLEIYNEMLKDLLAPLPPVGGERPASPTKGGSSHAAGQSQSSTLRIIEDQKQNRVLITGLSEEIVTNSDAVLDLINRGQEERHVGATDWNERSSRSHCVFTLTIESRPLHTTSSSGKEVRISQLNLIDLAGSERAASQAERRKEGAFINKSLLTLGTVIGKLTEPSEGGDAHVPYRDSKLTRILQTSLSGNARIAVICTLSPDSEHANETLSTLKFGKRCKLVVTTAKKGTAMDDKALLQKYRKELDVLRAKLEANGPSPNPDNVVVVDKVDPAASLESQQKLDELNQQREAAKKEVEDMQKKRSDLKGQIEHLTKLILTSQSVAASESGNAVAGPSTPVRSRPAHAHASALARRGPRMSDFAGSLYNSPISSSVFAPTGEETLSGVKPFELESELAALRRQLRTQIESRQTLIAAHTAELAARDARAADLQEAIRLNEQELDEAEVAYDKLKEERDEARKIALKEQEKARENKKKLLEEQEANRLLKLVAKARAGDEDKAMEEQIERLREQLKLKEAQVADVKERLEIQLREARNEVERERKAREMAERESEEAREAKMVVQGELEAATANADELKEKLAAAENSSNEDEEDVNAEFQNLVRGKAAQDTEAAARLDQRSTELDERERQLEQLRTELEQTRLDLAASQPSPTATRELASLRDHLSASEEERQLLQVEVAKLRATASSREQDASKLAAFDSQLARANAKIAELEKEILAEKARTAEALKTVARPLPVPASVAQDAGAAVQSVPTSPIKAFAGSKLRGLTPETSGAGTGLNRAGSVKEYRRYQPGAADPSSQASPSPAASGSRSAFLSQETFSGGRSATLNSGSAATNKAEKEEIERLNSVINSQRAIMADLEKSVASWKTRMKAQAELIQKLVLENIPSTQSPPTSDGENEETFSSLSSPRRKANFSHQEEGSNTLPRTTHLSLSQHQAMNEPYYGAHTYNRPPPTLTYGVMPGSPHKAGFSANTWSASSPSPLPLPSGNESPSKRKPRKTIEMDLKLLKSSPRVESNKTKFDLDALTAGSRTQDTPTKRRGTAASAYYI</sequence>
<dbReference type="InterPro" id="IPR001752">
    <property type="entry name" value="Kinesin_motor_dom"/>
</dbReference>
<feature type="compositionally biased region" description="Polar residues" evidence="7">
    <location>
        <begin position="1"/>
        <end position="21"/>
    </location>
</feature>
<feature type="coiled-coil region" evidence="6">
    <location>
        <begin position="694"/>
        <end position="735"/>
    </location>
</feature>
<evidence type="ECO:0000256" key="4">
    <source>
        <dbReference type="ARBA" id="ARBA00023175"/>
    </source>
</evidence>